<evidence type="ECO:0000256" key="6">
    <source>
        <dbReference type="ARBA" id="ARBA00023004"/>
    </source>
</evidence>
<organism evidence="11 12">
    <name type="scientific">Colletotrichum chlorophyti</name>
    <dbReference type="NCBI Taxonomy" id="708187"/>
    <lineage>
        <taxon>Eukaryota</taxon>
        <taxon>Fungi</taxon>
        <taxon>Dikarya</taxon>
        <taxon>Ascomycota</taxon>
        <taxon>Pezizomycotina</taxon>
        <taxon>Sordariomycetes</taxon>
        <taxon>Hypocreomycetidae</taxon>
        <taxon>Glomerellales</taxon>
        <taxon>Glomerellaceae</taxon>
        <taxon>Colletotrichum</taxon>
    </lineage>
</organism>
<comment type="caution">
    <text evidence="11">The sequence shown here is derived from an EMBL/GenBank/DDBJ whole genome shotgun (WGS) entry which is preliminary data.</text>
</comment>
<evidence type="ECO:0000256" key="4">
    <source>
        <dbReference type="ARBA" id="ARBA00022723"/>
    </source>
</evidence>
<evidence type="ECO:0000256" key="2">
    <source>
        <dbReference type="ARBA" id="ARBA00010617"/>
    </source>
</evidence>
<dbReference type="PANTHER" id="PTHR46206:SF2">
    <property type="entry name" value="CYTOCHROME P450 MONOOXYGENASE AUSG-RELATED"/>
    <property type="match status" value="1"/>
</dbReference>
<sequence length="523" mass="59200">MDTADATRSSLGDGRFILDTSAKPLSYFLTTILVILFVYSMQGPKFNVPSINDRKAFEFTNSRPKKIFLANARDLLKQWFSANPNKPTRLIGDMGETIVLPPYMADEIRNDNRLSFTDFAKHFFQVDRLGLDAFAEGNKDSITLVVINKDLTKSLAKVTEPLADETSLALRETFTENKEWHAIPLRSNILHLIARISSRVFLGTEVCRNEAWLNITKGYTLNGFATADRLREYNPVLRGIVQYFLPGCRKGLEQIKEAYSIIQPIIDSRRTLKAKATAEGKPIPVWNDAIEWFEQAAKGTPYRPVIAQLFLSTVAIHTTTDLLTQVLVDLAQHPEIIEELRTEVIGVLKEGGWKKTSLTNMRLLDSVIKESQRLKPLQLASMQRLARADVTLSDGTFIPKGSNVCVSSTSLWDPEIYPEPERWDGYRFLRMREQDGKTNMSQLVSTSSEHLGFGHGKHACPGRFFAANEIKIALVHILLQYEWRLPTGVEPKIIEYGIAPAMDPTVELEICRREEEIDLSLRE</sequence>
<dbReference type="GO" id="GO:0005506">
    <property type="term" value="F:iron ion binding"/>
    <property type="evidence" value="ECO:0007669"/>
    <property type="project" value="InterPro"/>
</dbReference>
<feature type="transmembrane region" description="Helical" evidence="10">
    <location>
        <begin position="25"/>
        <end position="42"/>
    </location>
</feature>
<dbReference type="Proteomes" id="UP000186583">
    <property type="component" value="Unassembled WGS sequence"/>
</dbReference>
<dbReference type="Gene3D" id="1.10.630.10">
    <property type="entry name" value="Cytochrome P450"/>
    <property type="match status" value="1"/>
</dbReference>
<keyword evidence="10" id="KW-1133">Transmembrane helix</keyword>
<evidence type="ECO:0000313" key="11">
    <source>
        <dbReference type="EMBL" id="OLN83304.1"/>
    </source>
</evidence>
<evidence type="ECO:0000256" key="9">
    <source>
        <dbReference type="RuleBase" id="RU000461"/>
    </source>
</evidence>
<keyword evidence="10" id="KW-0812">Transmembrane</keyword>
<dbReference type="PANTHER" id="PTHR46206">
    <property type="entry name" value="CYTOCHROME P450"/>
    <property type="match status" value="1"/>
</dbReference>
<dbReference type="InterPro" id="IPR002403">
    <property type="entry name" value="Cyt_P450_E_grp-IV"/>
</dbReference>
<evidence type="ECO:0000256" key="1">
    <source>
        <dbReference type="ARBA" id="ARBA00001971"/>
    </source>
</evidence>
<dbReference type="GO" id="GO:0004497">
    <property type="term" value="F:monooxygenase activity"/>
    <property type="evidence" value="ECO:0007669"/>
    <property type="project" value="UniProtKB-KW"/>
</dbReference>
<dbReference type="GO" id="GO:0016705">
    <property type="term" value="F:oxidoreductase activity, acting on paired donors, with incorporation or reduction of molecular oxygen"/>
    <property type="evidence" value="ECO:0007669"/>
    <property type="project" value="InterPro"/>
</dbReference>
<dbReference type="PROSITE" id="PS00086">
    <property type="entry name" value="CYTOCHROME_P450"/>
    <property type="match status" value="1"/>
</dbReference>
<keyword evidence="10" id="KW-0472">Membrane</keyword>
<evidence type="ECO:0000256" key="3">
    <source>
        <dbReference type="ARBA" id="ARBA00022617"/>
    </source>
</evidence>
<keyword evidence="3 8" id="KW-0349">Heme</keyword>
<keyword evidence="5 9" id="KW-0560">Oxidoreductase</keyword>
<keyword evidence="12" id="KW-1185">Reference proteome</keyword>
<dbReference type="EMBL" id="MPGH01000204">
    <property type="protein sequence ID" value="OLN83304.1"/>
    <property type="molecule type" value="Genomic_DNA"/>
</dbReference>
<proteinExistence type="inferred from homology"/>
<dbReference type="OrthoDB" id="1844152at2759"/>
<dbReference type="PRINTS" id="PR00465">
    <property type="entry name" value="EP450IV"/>
</dbReference>
<dbReference type="SUPFAM" id="SSF48264">
    <property type="entry name" value="Cytochrome P450"/>
    <property type="match status" value="1"/>
</dbReference>
<dbReference type="CDD" id="cd11041">
    <property type="entry name" value="CYP503A1-like"/>
    <property type="match status" value="1"/>
</dbReference>
<dbReference type="AlphaFoldDB" id="A0A1Q8RG80"/>
<gene>
    <name evidence="11" type="ORF">CCHL11_03143</name>
</gene>
<dbReference type="InterPro" id="IPR001128">
    <property type="entry name" value="Cyt_P450"/>
</dbReference>
<accession>A0A1Q8RG80</accession>
<dbReference type="GO" id="GO:0020037">
    <property type="term" value="F:heme binding"/>
    <property type="evidence" value="ECO:0007669"/>
    <property type="project" value="InterPro"/>
</dbReference>
<evidence type="ECO:0000313" key="12">
    <source>
        <dbReference type="Proteomes" id="UP000186583"/>
    </source>
</evidence>
<protein>
    <submittedName>
        <fullName evidence="11">Dihydromonacolin L monooxygenase LovA 6</fullName>
    </submittedName>
</protein>
<comment type="cofactor">
    <cofactor evidence="1 8">
        <name>heme</name>
        <dbReference type="ChEBI" id="CHEBI:30413"/>
    </cofactor>
</comment>
<evidence type="ECO:0000256" key="10">
    <source>
        <dbReference type="SAM" id="Phobius"/>
    </source>
</evidence>
<dbReference type="InterPro" id="IPR036396">
    <property type="entry name" value="Cyt_P450_sf"/>
</dbReference>
<keyword evidence="7 9" id="KW-0503">Monooxygenase</keyword>
<dbReference type="InterPro" id="IPR017972">
    <property type="entry name" value="Cyt_P450_CS"/>
</dbReference>
<evidence type="ECO:0000256" key="7">
    <source>
        <dbReference type="ARBA" id="ARBA00023033"/>
    </source>
</evidence>
<evidence type="ECO:0000256" key="8">
    <source>
        <dbReference type="PIRSR" id="PIRSR602403-1"/>
    </source>
</evidence>
<keyword evidence="4 8" id="KW-0479">Metal-binding</keyword>
<name>A0A1Q8RG80_9PEZI</name>
<dbReference type="Pfam" id="PF00067">
    <property type="entry name" value="p450"/>
    <property type="match status" value="1"/>
</dbReference>
<keyword evidence="6 8" id="KW-0408">Iron</keyword>
<reference evidence="11 12" key="1">
    <citation type="submission" date="2016-11" db="EMBL/GenBank/DDBJ databases">
        <title>Draft Genome Assembly of Colletotrichum chlorophyti a pathogen of herbaceous plants.</title>
        <authorList>
            <person name="Gan P."/>
            <person name="Narusaka M."/>
            <person name="Tsushima A."/>
            <person name="Narusaka Y."/>
            <person name="Takano Y."/>
            <person name="Shirasu K."/>
        </authorList>
    </citation>
    <scope>NUCLEOTIDE SEQUENCE [LARGE SCALE GENOMIC DNA]</scope>
    <source>
        <strain evidence="11 12">NTL11</strain>
    </source>
</reference>
<dbReference type="STRING" id="708187.A0A1Q8RG80"/>
<feature type="binding site" description="axial binding residue" evidence="8">
    <location>
        <position position="460"/>
    </location>
    <ligand>
        <name>heme</name>
        <dbReference type="ChEBI" id="CHEBI:30413"/>
    </ligand>
    <ligandPart>
        <name>Fe</name>
        <dbReference type="ChEBI" id="CHEBI:18248"/>
    </ligandPart>
</feature>
<evidence type="ECO:0000256" key="5">
    <source>
        <dbReference type="ARBA" id="ARBA00023002"/>
    </source>
</evidence>
<comment type="similarity">
    <text evidence="2 9">Belongs to the cytochrome P450 family.</text>
</comment>